<dbReference type="CDD" id="cd04301">
    <property type="entry name" value="NAT_SF"/>
    <property type="match status" value="1"/>
</dbReference>
<dbReference type="AlphaFoldDB" id="A0A8J6P5B2"/>
<name>A0A8J6P5B2_9BACT</name>
<evidence type="ECO:0000259" key="1">
    <source>
        <dbReference type="PROSITE" id="PS51186"/>
    </source>
</evidence>
<comment type="caution">
    <text evidence="2">The sequence shown here is derived from an EMBL/GenBank/DDBJ whole genome shotgun (WGS) entry which is preliminary data.</text>
</comment>
<dbReference type="Gene3D" id="3.40.630.30">
    <property type="match status" value="2"/>
</dbReference>
<protein>
    <submittedName>
        <fullName evidence="2">GNAT family N-acetyltransferase</fullName>
    </submittedName>
</protein>
<dbReference type="SUPFAM" id="SSF55729">
    <property type="entry name" value="Acyl-CoA N-acyltransferases (Nat)"/>
    <property type="match status" value="2"/>
</dbReference>
<dbReference type="InterPro" id="IPR016181">
    <property type="entry name" value="Acyl_CoA_acyltransferase"/>
</dbReference>
<dbReference type="Proteomes" id="UP000605201">
    <property type="component" value="Unassembled WGS sequence"/>
</dbReference>
<dbReference type="PANTHER" id="PTHR43072:SF60">
    <property type="entry name" value="L-2,4-DIAMINOBUTYRIC ACID ACETYLTRANSFERASE"/>
    <property type="match status" value="1"/>
</dbReference>
<dbReference type="Pfam" id="PF00583">
    <property type="entry name" value="Acetyltransf_1"/>
    <property type="match status" value="1"/>
</dbReference>
<dbReference type="PANTHER" id="PTHR43072">
    <property type="entry name" value="N-ACETYLTRANSFERASE"/>
    <property type="match status" value="1"/>
</dbReference>
<dbReference type="EMBL" id="JACNIG010000242">
    <property type="protein sequence ID" value="MBC8432672.1"/>
    <property type="molecule type" value="Genomic_DNA"/>
</dbReference>
<evidence type="ECO:0000313" key="3">
    <source>
        <dbReference type="Proteomes" id="UP000605201"/>
    </source>
</evidence>
<accession>A0A8J6P5B2</accession>
<gene>
    <name evidence="2" type="ORF">H8D96_12235</name>
</gene>
<dbReference type="InterPro" id="IPR000182">
    <property type="entry name" value="GNAT_dom"/>
</dbReference>
<organism evidence="2 3">
    <name type="scientific">Candidatus Desulfatibia vada</name>
    <dbReference type="NCBI Taxonomy" id="2841696"/>
    <lineage>
        <taxon>Bacteria</taxon>
        <taxon>Pseudomonadati</taxon>
        <taxon>Thermodesulfobacteriota</taxon>
        <taxon>Desulfobacteria</taxon>
        <taxon>Desulfobacterales</taxon>
        <taxon>Desulfobacterales incertae sedis</taxon>
        <taxon>Candidatus Desulfatibia</taxon>
    </lineage>
</organism>
<evidence type="ECO:0000313" key="2">
    <source>
        <dbReference type="EMBL" id="MBC8432672.1"/>
    </source>
</evidence>
<sequence>MNIREAVSEDNDQLQELQAKCPQGTTLVASTVNTPDFFARAKAYESHKVLVACEGYRVIGSAACALRDATVNGKISRVGYVFQAFVSPDARRKGVAGQLLQQREDYLGQQGAVLAYTLIMEGNLPSMRYIESRGFKLHRTLVMPAIVVHKEMNVPSMGRIRPVTSKDLATVAELLNETWQGFEFYEPTSAEALAQFINRTPAYSSDSLLVLEDQREILACLGFWDWSQIMRITVKALSLKMRMIGFFLTTTRILPEFLKPGDIMKQIMLTPIGFKDPSHLAALVRYVNNQALLSGIQQIFCICERNHMLLRSMKGFIRVNTAIHLYVKLLQQNVSLSDKQVFIDGIDM</sequence>
<dbReference type="PROSITE" id="PS51186">
    <property type="entry name" value="GNAT"/>
    <property type="match status" value="1"/>
</dbReference>
<feature type="domain" description="N-acetyltransferase" evidence="1">
    <location>
        <begin position="1"/>
        <end position="153"/>
    </location>
</feature>
<proteinExistence type="predicted"/>
<reference evidence="2 3" key="1">
    <citation type="submission" date="2020-08" db="EMBL/GenBank/DDBJ databases">
        <title>Bridging the membrane lipid divide: bacteria of the FCB group superphylum have the potential to synthesize archaeal ether lipids.</title>
        <authorList>
            <person name="Villanueva L."/>
            <person name="Von Meijenfeldt F.A.B."/>
            <person name="Westbye A.B."/>
            <person name="Yadav S."/>
            <person name="Hopmans E.C."/>
            <person name="Dutilh B.E."/>
            <person name="Sinninghe Damste J.S."/>
        </authorList>
    </citation>
    <scope>NUCLEOTIDE SEQUENCE [LARGE SCALE GENOMIC DNA]</scope>
    <source>
        <strain evidence="2">NIOZ-UU17</strain>
    </source>
</reference>
<dbReference type="GO" id="GO:0016747">
    <property type="term" value="F:acyltransferase activity, transferring groups other than amino-acyl groups"/>
    <property type="evidence" value="ECO:0007669"/>
    <property type="project" value="InterPro"/>
</dbReference>